<gene>
    <name evidence="6" type="ORF">NCTC10660_01638</name>
</gene>
<dbReference type="NCBIfam" id="NF033749">
    <property type="entry name" value="bact_hemeryth"/>
    <property type="match status" value="1"/>
</dbReference>
<evidence type="ECO:0000256" key="3">
    <source>
        <dbReference type="ARBA" id="ARBA00022723"/>
    </source>
</evidence>
<reference evidence="6 7" key="1">
    <citation type="submission" date="2018-06" db="EMBL/GenBank/DDBJ databases">
        <authorList>
            <consortium name="Pathogen Informatics"/>
            <person name="Doyle S."/>
        </authorList>
    </citation>
    <scope>NUCLEOTIDE SEQUENCE [LARGE SCALE GENOMIC DNA]</scope>
    <source>
        <strain evidence="6 7">NCTC10660</strain>
    </source>
</reference>
<dbReference type="GO" id="GO:0005344">
    <property type="term" value="F:oxygen carrier activity"/>
    <property type="evidence" value="ECO:0007669"/>
    <property type="project" value="UniProtKB-KW"/>
</dbReference>
<keyword evidence="3" id="KW-0479">Metal-binding</keyword>
<dbReference type="InterPro" id="IPR016131">
    <property type="entry name" value="Haemerythrin_Fe_BS"/>
</dbReference>
<dbReference type="NCBIfam" id="NF002007">
    <property type="entry name" value="PRK00808.1"/>
    <property type="match status" value="1"/>
</dbReference>
<dbReference type="PANTHER" id="PTHR37164">
    <property type="entry name" value="BACTERIOHEMERYTHRIN"/>
    <property type="match status" value="1"/>
</dbReference>
<dbReference type="Gene3D" id="1.20.120.50">
    <property type="entry name" value="Hemerythrin-like"/>
    <property type="match status" value="1"/>
</dbReference>
<dbReference type="PROSITE" id="PS00550">
    <property type="entry name" value="HEMERYTHRINS"/>
    <property type="match status" value="1"/>
</dbReference>
<dbReference type="InterPro" id="IPR035938">
    <property type="entry name" value="Hemerythrin-like_sf"/>
</dbReference>
<organism evidence="6 7">
    <name type="scientific">Neisseria elongata</name>
    <dbReference type="NCBI Taxonomy" id="495"/>
    <lineage>
        <taxon>Bacteria</taxon>
        <taxon>Pseudomonadati</taxon>
        <taxon>Pseudomonadota</taxon>
        <taxon>Betaproteobacteria</taxon>
        <taxon>Neisseriales</taxon>
        <taxon>Neisseriaceae</taxon>
        <taxon>Neisseria</taxon>
    </lineage>
</organism>
<proteinExistence type="inferred from homology"/>
<protein>
    <submittedName>
        <fullName evidence="6">McHr</fullName>
    </submittedName>
</protein>
<dbReference type="InterPro" id="IPR012312">
    <property type="entry name" value="Hemerythrin-like"/>
</dbReference>
<keyword evidence="2" id="KW-0561">Oxygen transport</keyword>
<accession>A0A378U1C0</accession>
<evidence type="ECO:0000259" key="5">
    <source>
        <dbReference type="Pfam" id="PF01814"/>
    </source>
</evidence>
<feature type="domain" description="Hemerythrin-like" evidence="5">
    <location>
        <begin position="14"/>
        <end position="127"/>
    </location>
</feature>
<dbReference type="EMBL" id="UGQW01000002">
    <property type="protein sequence ID" value="STZ68132.1"/>
    <property type="molecule type" value="Genomic_DNA"/>
</dbReference>
<dbReference type="NCBIfam" id="TIGR02481">
    <property type="entry name" value="hemeryth_dom"/>
    <property type="match status" value="1"/>
</dbReference>
<name>A0A378U1C0_NEIEL</name>
<dbReference type="InterPro" id="IPR050669">
    <property type="entry name" value="Hemerythrin"/>
</dbReference>
<dbReference type="PANTHER" id="PTHR37164:SF1">
    <property type="entry name" value="BACTERIOHEMERYTHRIN"/>
    <property type="match status" value="1"/>
</dbReference>
<evidence type="ECO:0000256" key="1">
    <source>
        <dbReference type="ARBA" id="ARBA00010587"/>
    </source>
</evidence>
<dbReference type="RefSeq" id="WP_070455337.1">
    <property type="nucleotide sequence ID" value="NZ_CP031252.1"/>
</dbReference>
<keyword evidence="4" id="KW-0408">Iron</keyword>
<evidence type="ECO:0000256" key="4">
    <source>
        <dbReference type="ARBA" id="ARBA00023004"/>
    </source>
</evidence>
<keyword evidence="2" id="KW-0813">Transport</keyword>
<dbReference type="AlphaFoldDB" id="A0A378U1C0"/>
<evidence type="ECO:0000313" key="7">
    <source>
        <dbReference type="Proteomes" id="UP000254927"/>
    </source>
</evidence>
<sequence length="135" mass="15854">MADTFLHWTSDLDTGIEQVDEQHKILVQYINEMHDAHVANDREGMGVALDHLIEYTVQHFSDEESLLEMAEYPLLDAHHRVHENFVNKVKTFKGRFDNGDDVGQEMMDLLETWLFLHIRRNDHGYVKHVKEKLGL</sequence>
<comment type="similarity">
    <text evidence="1">Belongs to the hemerythrin family.</text>
</comment>
<dbReference type="Proteomes" id="UP000254927">
    <property type="component" value="Unassembled WGS sequence"/>
</dbReference>
<dbReference type="Pfam" id="PF01814">
    <property type="entry name" value="Hemerythrin"/>
    <property type="match status" value="1"/>
</dbReference>
<evidence type="ECO:0000256" key="2">
    <source>
        <dbReference type="ARBA" id="ARBA00022621"/>
    </source>
</evidence>
<evidence type="ECO:0000313" key="6">
    <source>
        <dbReference type="EMBL" id="STZ68132.1"/>
    </source>
</evidence>
<dbReference type="InterPro" id="IPR012827">
    <property type="entry name" value="Hemerythrin_metal-bd"/>
</dbReference>
<dbReference type="GeneID" id="93352618"/>
<dbReference type="CDD" id="cd12107">
    <property type="entry name" value="Hemerythrin"/>
    <property type="match status" value="1"/>
</dbReference>
<dbReference type="GO" id="GO:0046872">
    <property type="term" value="F:metal ion binding"/>
    <property type="evidence" value="ECO:0007669"/>
    <property type="project" value="UniProtKB-KW"/>
</dbReference>
<dbReference type="SUPFAM" id="SSF47188">
    <property type="entry name" value="Hemerythrin-like"/>
    <property type="match status" value="1"/>
</dbReference>